<organism evidence="2">
    <name type="scientific">Physcomitrium patens</name>
    <name type="common">Spreading-leaved earth moss</name>
    <name type="synonym">Physcomitrella patens</name>
    <dbReference type="NCBI Taxonomy" id="3218"/>
    <lineage>
        <taxon>Eukaryota</taxon>
        <taxon>Viridiplantae</taxon>
        <taxon>Streptophyta</taxon>
        <taxon>Embryophyta</taxon>
        <taxon>Bryophyta</taxon>
        <taxon>Bryophytina</taxon>
        <taxon>Bryopsida</taxon>
        <taxon>Funariidae</taxon>
        <taxon>Funariales</taxon>
        <taxon>Funariaceae</taxon>
        <taxon>Physcomitrium</taxon>
    </lineage>
</organism>
<dbReference type="AlphaFoldDB" id="A0A2K1JPI9"/>
<keyword evidence="4" id="KW-1185">Reference proteome</keyword>
<evidence type="ECO:0000313" key="3">
    <source>
        <dbReference type="EnsemblPlants" id="PAC:32972253.CDS.1"/>
    </source>
</evidence>
<feature type="compositionally biased region" description="Polar residues" evidence="1">
    <location>
        <begin position="48"/>
        <end position="57"/>
    </location>
</feature>
<dbReference type="EMBL" id="ABEU02000012">
    <property type="protein sequence ID" value="PNR43448.1"/>
    <property type="molecule type" value="Genomic_DNA"/>
</dbReference>
<evidence type="ECO:0000256" key="1">
    <source>
        <dbReference type="SAM" id="MobiDB-lite"/>
    </source>
</evidence>
<evidence type="ECO:0000313" key="2">
    <source>
        <dbReference type="EMBL" id="PNR43448.1"/>
    </source>
</evidence>
<dbReference type="Proteomes" id="UP000006727">
    <property type="component" value="Chromosome 12"/>
</dbReference>
<name>A0A2K1JPI9_PHYPA</name>
<dbReference type="InParanoid" id="A0A2K1JPI9"/>
<reference evidence="2 4" key="1">
    <citation type="journal article" date="2008" name="Science">
        <title>The Physcomitrella genome reveals evolutionary insights into the conquest of land by plants.</title>
        <authorList>
            <person name="Rensing S."/>
            <person name="Lang D."/>
            <person name="Zimmer A."/>
            <person name="Terry A."/>
            <person name="Salamov A."/>
            <person name="Shapiro H."/>
            <person name="Nishiyama T."/>
            <person name="Perroud P.-F."/>
            <person name="Lindquist E."/>
            <person name="Kamisugi Y."/>
            <person name="Tanahashi T."/>
            <person name="Sakakibara K."/>
            <person name="Fujita T."/>
            <person name="Oishi K."/>
            <person name="Shin-I T."/>
            <person name="Kuroki Y."/>
            <person name="Toyoda A."/>
            <person name="Suzuki Y."/>
            <person name="Hashimoto A."/>
            <person name="Yamaguchi K."/>
            <person name="Sugano A."/>
            <person name="Kohara Y."/>
            <person name="Fujiyama A."/>
            <person name="Anterola A."/>
            <person name="Aoki S."/>
            <person name="Ashton N."/>
            <person name="Barbazuk W.B."/>
            <person name="Barker E."/>
            <person name="Bennetzen J."/>
            <person name="Bezanilla M."/>
            <person name="Blankenship R."/>
            <person name="Cho S.H."/>
            <person name="Dutcher S."/>
            <person name="Estelle M."/>
            <person name="Fawcett J.A."/>
            <person name="Gundlach H."/>
            <person name="Hanada K."/>
            <person name="Heyl A."/>
            <person name="Hicks K.A."/>
            <person name="Hugh J."/>
            <person name="Lohr M."/>
            <person name="Mayer K."/>
            <person name="Melkozernov A."/>
            <person name="Murata T."/>
            <person name="Nelson D."/>
            <person name="Pils B."/>
            <person name="Prigge M."/>
            <person name="Reiss B."/>
            <person name="Renner T."/>
            <person name="Rombauts S."/>
            <person name="Rushton P."/>
            <person name="Sanderfoot A."/>
            <person name="Schween G."/>
            <person name="Shiu S.-H."/>
            <person name="Stueber K."/>
            <person name="Theodoulou F.L."/>
            <person name="Tu H."/>
            <person name="Van de Peer Y."/>
            <person name="Verrier P.J."/>
            <person name="Waters E."/>
            <person name="Wood A."/>
            <person name="Yang L."/>
            <person name="Cove D."/>
            <person name="Cuming A."/>
            <person name="Hasebe M."/>
            <person name="Lucas S."/>
            <person name="Mishler D.B."/>
            <person name="Reski R."/>
            <person name="Grigoriev I."/>
            <person name="Quatrano R.S."/>
            <person name="Boore J.L."/>
        </authorList>
    </citation>
    <scope>NUCLEOTIDE SEQUENCE [LARGE SCALE GENOMIC DNA]</scope>
    <source>
        <strain evidence="3 4">cv. Gransden 2004</strain>
    </source>
</reference>
<evidence type="ECO:0000313" key="4">
    <source>
        <dbReference type="Proteomes" id="UP000006727"/>
    </source>
</evidence>
<accession>A0A2K1JPI9</accession>
<dbReference type="EnsemblPlants" id="Pp3c12_4799V3.1">
    <property type="protein sequence ID" value="PAC:32972253.CDS.1"/>
    <property type="gene ID" value="Pp3c12_4799"/>
</dbReference>
<feature type="compositionally biased region" description="Low complexity" evidence="1">
    <location>
        <begin position="91"/>
        <end position="104"/>
    </location>
</feature>
<reference evidence="2 4" key="2">
    <citation type="journal article" date="2018" name="Plant J.">
        <title>The Physcomitrella patens chromosome-scale assembly reveals moss genome structure and evolution.</title>
        <authorList>
            <person name="Lang D."/>
            <person name="Ullrich K.K."/>
            <person name="Murat F."/>
            <person name="Fuchs J."/>
            <person name="Jenkins J."/>
            <person name="Haas F.B."/>
            <person name="Piednoel M."/>
            <person name="Gundlach H."/>
            <person name="Van Bel M."/>
            <person name="Meyberg R."/>
            <person name="Vives C."/>
            <person name="Morata J."/>
            <person name="Symeonidi A."/>
            <person name="Hiss M."/>
            <person name="Muchero W."/>
            <person name="Kamisugi Y."/>
            <person name="Saleh O."/>
            <person name="Blanc G."/>
            <person name="Decker E.L."/>
            <person name="van Gessel N."/>
            <person name="Grimwood J."/>
            <person name="Hayes R.D."/>
            <person name="Graham S.W."/>
            <person name="Gunter L.E."/>
            <person name="McDaniel S.F."/>
            <person name="Hoernstein S.N.W."/>
            <person name="Larsson A."/>
            <person name="Li F.W."/>
            <person name="Perroud P.F."/>
            <person name="Phillips J."/>
            <person name="Ranjan P."/>
            <person name="Rokshar D.S."/>
            <person name="Rothfels C.J."/>
            <person name="Schneider L."/>
            <person name="Shu S."/>
            <person name="Stevenson D.W."/>
            <person name="Thummler F."/>
            <person name="Tillich M."/>
            <person name="Villarreal Aguilar J.C."/>
            <person name="Widiez T."/>
            <person name="Wong G.K."/>
            <person name="Wymore A."/>
            <person name="Zhang Y."/>
            <person name="Zimmer A.D."/>
            <person name="Quatrano R.S."/>
            <person name="Mayer K.F.X."/>
            <person name="Goodstein D."/>
            <person name="Casacuberta J.M."/>
            <person name="Vandepoele K."/>
            <person name="Reski R."/>
            <person name="Cuming A.C."/>
            <person name="Tuskan G.A."/>
            <person name="Maumus F."/>
            <person name="Salse J."/>
            <person name="Schmutz J."/>
            <person name="Rensing S.A."/>
        </authorList>
    </citation>
    <scope>NUCLEOTIDE SEQUENCE [LARGE SCALE GENOMIC DNA]</scope>
    <source>
        <strain evidence="3 4">cv. Gransden 2004</strain>
    </source>
</reference>
<sequence>MPRNTQNGRREPPTQMATSKQREDPLHTNMQEQRTNPIPPTIYKLKSVVTQEGNSNPEPARPTHMIFSATKSPQDREETSTNHQTHPASRTKTSTNKSTSLQQNQSHIVQHMEGFQFVWGKKQQGKIHSQPKPTNTDLEEAQKRGVLNHSTSRGVSSYCAIHPTSQHLDHMLQDILLTVHDSGGIFLYSPHRPQHLRDPTNCP</sequence>
<proteinExistence type="predicted"/>
<gene>
    <name evidence="2" type="ORF">PHYPA_015829</name>
</gene>
<feature type="region of interest" description="Disordered" evidence="1">
    <location>
        <begin position="1"/>
        <end position="104"/>
    </location>
</feature>
<protein>
    <submittedName>
        <fullName evidence="2 3">Uncharacterized protein</fullName>
    </submittedName>
</protein>
<dbReference type="Gramene" id="Pp3c12_4799V3.1">
    <property type="protein sequence ID" value="PAC:32972253.CDS.1"/>
    <property type="gene ID" value="Pp3c12_4799"/>
</dbReference>
<reference evidence="3" key="3">
    <citation type="submission" date="2020-12" db="UniProtKB">
        <authorList>
            <consortium name="EnsemblPlants"/>
        </authorList>
    </citation>
    <scope>IDENTIFICATION</scope>
</reference>
<feature type="compositionally biased region" description="Polar residues" evidence="1">
    <location>
        <begin position="81"/>
        <end position="90"/>
    </location>
</feature>